<dbReference type="GO" id="GO:0008721">
    <property type="term" value="F:D-serine ammonia-lyase activity"/>
    <property type="evidence" value="ECO:0007669"/>
    <property type="project" value="TreeGrafter"/>
</dbReference>
<dbReference type="Proteomes" id="UP000239735">
    <property type="component" value="Unassembled WGS sequence"/>
</dbReference>
<accession>A0A2N9L380</accession>
<dbReference type="GO" id="GO:0036088">
    <property type="term" value="P:D-serine catabolic process"/>
    <property type="evidence" value="ECO:0007669"/>
    <property type="project" value="TreeGrafter"/>
</dbReference>
<dbReference type="SUPFAM" id="SSF51419">
    <property type="entry name" value="PLP-binding barrel"/>
    <property type="match status" value="1"/>
</dbReference>
<dbReference type="PANTHER" id="PTHR28004:SF2">
    <property type="entry name" value="D-SERINE DEHYDRATASE"/>
    <property type="match status" value="1"/>
</dbReference>
<keyword evidence="2 4" id="KW-0456">Lyase</keyword>
<dbReference type="OrthoDB" id="9788869at2"/>
<dbReference type="InterPro" id="IPR042208">
    <property type="entry name" value="D-ser_dehydrat-like_sf"/>
</dbReference>
<dbReference type="SMART" id="SM01119">
    <property type="entry name" value="D-ser_dehydrat"/>
    <property type="match status" value="1"/>
</dbReference>
<dbReference type="Pfam" id="PF01168">
    <property type="entry name" value="Ala_racemase_N"/>
    <property type="match status" value="1"/>
</dbReference>
<dbReference type="GO" id="GO:0043876">
    <property type="term" value="F:D-threonine aldolase activity"/>
    <property type="evidence" value="ECO:0007669"/>
    <property type="project" value="UniProtKB-EC"/>
</dbReference>
<dbReference type="EMBL" id="OKRB01000013">
    <property type="protein sequence ID" value="SPE17671.1"/>
    <property type="molecule type" value="Genomic_DNA"/>
</dbReference>
<proteinExistence type="inferred from homology"/>
<dbReference type="Gene3D" id="2.40.37.20">
    <property type="entry name" value="D-serine dehydratase-like domain"/>
    <property type="match status" value="1"/>
</dbReference>
<protein>
    <submittedName>
        <fullName evidence="4">Putative D-threonine aldolase</fullName>
        <ecNumber evidence="4">4.1.2.42</ecNumber>
    </submittedName>
</protein>
<comment type="similarity">
    <text evidence="1">Belongs to the DSD1 family.</text>
</comment>
<sequence>MKVQDIETPALLVDLDVMEGNLKKMAGYFAGRKCKARPHFKNHKTPAFARKQLDSGAIGMTCATLREAEILVEHEVPSVLIANEIADEAKFDRLAELSRRASIMVAVDNERVLSDMARVQRNRKTQFEVLVDINIGLDRCGVPPGEPAVQLAKSAARQGLNVRGIMGYDGHLQSESPSPQRDEMVRNGCRVLADSAALIEASGIPMAIVSTGGTGTYSISGDCPGITEVQVGSYLLMDTRYMNLGAPFCRAISMLATVISKRDPGHAVLDCGVKAISSERGLPELKGVPSAKLAALHAEHALIDIHSDSSSGFEVGKKLEVWVQYSDATVNLHSRMYGVRNGEVEEVFRIEH</sequence>
<dbReference type="InterPro" id="IPR001608">
    <property type="entry name" value="Ala_racemase_N"/>
</dbReference>
<dbReference type="InterPro" id="IPR051466">
    <property type="entry name" value="D-amino_acid_metab_enzyme"/>
</dbReference>
<dbReference type="AlphaFoldDB" id="A0A2N9L380"/>
<dbReference type="EC" id="4.1.2.42" evidence="4"/>
<evidence type="ECO:0000313" key="5">
    <source>
        <dbReference type="Proteomes" id="UP000239735"/>
    </source>
</evidence>
<evidence type="ECO:0000313" key="4">
    <source>
        <dbReference type="EMBL" id="SPE17671.1"/>
    </source>
</evidence>
<dbReference type="PANTHER" id="PTHR28004">
    <property type="entry name" value="ZGC:162816-RELATED"/>
    <property type="match status" value="1"/>
</dbReference>
<dbReference type="Gene3D" id="3.20.20.10">
    <property type="entry name" value="Alanine racemase"/>
    <property type="match status" value="1"/>
</dbReference>
<dbReference type="Pfam" id="PF14031">
    <property type="entry name" value="D-ser_dehydrat"/>
    <property type="match status" value="1"/>
</dbReference>
<dbReference type="InterPro" id="IPR029066">
    <property type="entry name" value="PLP-binding_barrel"/>
</dbReference>
<organism evidence="4 5">
    <name type="scientific">Candidatus Sulfuritelmatomonas gaucii</name>
    <dbReference type="NCBI Taxonomy" id="2043161"/>
    <lineage>
        <taxon>Bacteria</taxon>
        <taxon>Pseudomonadati</taxon>
        <taxon>Acidobacteriota</taxon>
        <taxon>Terriglobia</taxon>
        <taxon>Terriglobales</taxon>
        <taxon>Acidobacteriaceae</taxon>
        <taxon>Candidatus Sulfuritelmatomonas</taxon>
    </lineage>
</organism>
<evidence type="ECO:0000256" key="2">
    <source>
        <dbReference type="ARBA" id="ARBA00023239"/>
    </source>
</evidence>
<evidence type="ECO:0000259" key="3">
    <source>
        <dbReference type="SMART" id="SM01119"/>
    </source>
</evidence>
<gene>
    <name evidence="4" type="ORF">SBA5_110031</name>
</gene>
<name>A0A2N9L380_9BACT</name>
<dbReference type="InterPro" id="IPR026956">
    <property type="entry name" value="D-ser_dehydrat-like_dom"/>
</dbReference>
<reference evidence="5" key="1">
    <citation type="submission" date="2018-02" db="EMBL/GenBank/DDBJ databases">
        <authorList>
            <person name="Hausmann B."/>
        </authorList>
    </citation>
    <scope>NUCLEOTIDE SEQUENCE [LARGE SCALE GENOMIC DNA]</scope>
    <source>
        <strain evidence="5">Peat soil MAG SbA5</strain>
    </source>
</reference>
<evidence type="ECO:0000256" key="1">
    <source>
        <dbReference type="ARBA" id="ARBA00005323"/>
    </source>
</evidence>
<feature type="domain" description="D-serine dehydratase-like" evidence="3">
    <location>
        <begin position="251"/>
        <end position="340"/>
    </location>
</feature>